<sequence>MVRSMARERMLDAAYACVQEDGWGGLRLTEVARRAEFSRQTVYNEFRSKEALGLALIERGLERFLDGVRERIEGAESLESAARAGIEYALRLAAEDALIASVLTSGRGHDSELLVYLTTRSEPVFDTATTTLERHAAEAWPDVDAESRSMAVEAIVRLTVSHVVQSAHDPAESAARIAEIVARIAYPGARPTGSTG</sequence>
<evidence type="ECO:0000256" key="4">
    <source>
        <dbReference type="PROSITE-ProRule" id="PRU00335"/>
    </source>
</evidence>
<dbReference type="Proteomes" id="UP000183015">
    <property type="component" value="Unassembled WGS sequence"/>
</dbReference>
<dbReference type="InterPro" id="IPR009057">
    <property type="entry name" value="Homeodomain-like_sf"/>
</dbReference>
<feature type="domain" description="HTH tetR-type" evidence="5">
    <location>
        <begin position="4"/>
        <end position="64"/>
    </location>
</feature>
<dbReference type="GO" id="GO:0003700">
    <property type="term" value="F:DNA-binding transcription factor activity"/>
    <property type="evidence" value="ECO:0007669"/>
    <property type="project" value="TreeGrafter"/>
</dbReference>
<evidence type="ECO:0000313" key="6">
    <source>
        <dbReference type="EMBL" id="SEM00889.1"/>
    </source>
</evidence>
<dbReference type="eggNOG" id="COG1309">
    <property type="taxonomic scope" value="Bacteria"/>
</dbReference>
<gene>
    <name evidence="6" type="ORF">SAMN05414137_116194</name>
</gene>
<dbReference type="PANTHER" id="PTHR30055:SF234">
    <property type="entry name" value="HTH-TYPE TRANSCRIPTIONAL REGULATOR BETI"/>
    <property type="match status" value="1"/>
</dbReference>
<keyword evidence="3" id="KW-0804">Transcription</keyword>
<reference evidence="7" key="1">
    <citation type="submission" date="2016-10" db="EMBL/GenBank/DDBJ databases">
        <authorList>
            <person name="Varghese N."/>
        </authorList>
    </citation>
    <scope>NUCLEOTIDE SEQUENCE [LARGE SCALE GENOMIC DNA]</scope>
    <source>
        <strain evidence="7">DSM 45096 / BCRC 16803 / CGMCC 4.1857 / CIP 109030 / JCM 12277 / KCTC 19219 / NBRC 100920 / 33214</strain>
    </source>
</reference>
<feature type="DNA-binding region" description="H-T-H motif" evidence="4">
    <location>
        <begin position="27"/>
        <end position="46"/>
    </location>
</feature>
<dbReference type="PANTHER" id="PTHR30055">
    <property type="entry name" value="HTH-TYPE TRANSCRIPTIONAL REGULATOR RUTR"/>
    <property type="match status" value="1"/>
</dbReference>
<dbReference type="GO" id="GO:0000976">
    <property type="term" value="F:transcription cis-regulatory region binding"/>
    <property type="evidence" value="ECO:0007669"/>
    <property type="project" value="TreeGrafter"/>
</dbReference>
<dbReference type="InterPro" id="IPR050109">
    <property type="entry name" value="HTH-type_TetR-like_transc_reg"/>
</dbReference>
<dbReference type="STRING" id="235985.SAMN05414137_116194"/>
<organism evidence="6 7">
    <name type="scientific">Streptacidiphilus jiangxiensis</name>
    <dbReference type="NCBI Taxonomy" id="235985"/>
    <lineage>
        <taxon>Bacteria</taxon>
        <taxon>Bacillati</taxon>
        <taxon>Actinomycetota</taxon>
        <taxon>Actinomycetes</taxon>
        <taxon>Kitasatosporales</taxon>
        <taxon>Streptomycetaceae</taxon>
        <taxon>Streptacidiphilus</taxon>
    </lineage>
</organism>
<dbReference type="InterPro" id="IPR001647">
    <property type="entry name" value="HTH_TetR"/>
</dbReference>
<dbReference type="EMBL" id="FOAZ01000016">
    <property type="protein sequence ID" value="SEM00889.1"/>
    <property type="molecule type" value="Genomic_DNA"/>
</dbReference>
<proteinExistence type="predicted"/>
<accession>A0A1H7UVX6</accession>
<protein>
    <submittedName>
        <fullName evidence="6">DNA-binding transcriptional regulator, AcrR family</fullName>
    </submittedName>
</protein>
<dbReference type="Pfam" id="PF18556">
    <property type="entry name" value="TetR_C_35"/>
    <property type="match status" value="1"/>
</dbReference>
<name>A0A1H7UVX6_STRJI</name>
<evidence type="ECO:0000256" key="1">
    <source>
        <dbReference type="ARBA" id="ARBA00023015"/>
    </source>
</evidence>
<keyword evidence="7" id="KW-1185">Reference proteome</keyword>
<dbReference type="Gene3D" id="1.10.10.60">
    <property type="entry name" value="Homeodomain-like"/>
    <property type="match status" value="1"/>
</dbReference>
<evidence type="ECO:0000256" key="3">
    <source>
        <dbReference type="ARBA" id="ARBA00023163"/>
    </source>
</evidence>
<keyword evidence="2 4" id="KW-0238">DNA-binding</keyword>
<dbReference type="Gene3D" id="1.10.357.10">
    <property type="entry name" value="Tetracycline Repressor, domain 2"/>
    <property type="match status" value="1"/>
</dbReference>
<keyword evidence="1" id="KW-0805">Transcription regulation</keyword>
<evidence type="ECO:0000259" key="5">
    <source>
        <dbReference type="PROSITE" id="PS50977"/>
    </source>
</evidence>
<dbReference type="PROSITE" id="PS50977">
    <property type="entry name" value="HTH_TETR_2"/>
    <property type="match status" value="1"/>
</dbReference>
<evidence type="ECO:0000313" key="7">
    <source>
        <dbReference type="Proteomes" id="UP000183015"/>
    </source>
</evidence>
<dbReference type="InterPro" id="IPR040611">
    <property type="entry name" value="AlkX_C"/>
</dbReference>
<evidence type="ECO:0000256" key="2">
    <source>
        <dbReference type="ARBA" id="ARBA00023125"/>
    </source>
</evidence>
<dbReference type="SUPFAM" id="SSF46689">
    <property type="entry name" value="Homeodomain-like"/>
    <property type="match status" value="1"/>
</dbReference>
<dbReference type="Pfam" id="PF00440">
    <property type="entry name" value="TetR_N"/>
    <property type="match status" value="1"/>
</dbReference>
<dbReference type="AlphaFoldDB" id="A0A1H7UVX6"/>